<dbReference type="OrthoDB" id="1411386at2"/>
<dbReference type="Proteomes" id="UP000219048">
    <property type="component" value="Unassembled WGS sequence"/>
</dbReference>
<evidence type="ECO:0000313" key="1">
    <source>
        <dbReference type="EMBL" id="SNY92519.1"/>
    </source>
</evidence>
<dbReference type="EMBL" id="OBEH01000001">
    <property type="protein sequence ID" value="SNY92519.1"/>
    <property type="molecule type" value="Genomic_DNA"/>
</dbReference>
<protein>
    <submittedName>
        <fullName evidence="1">Uncharacterized protein</fullName>
    </submittedName>
</protein>
<dbReference type="RefSeq" id="WP_097043730.1">
    <property type="nucleotide sequence ID" value="NZ_OBEH01000001.1"/>
</dbReference>
<sequence length="299" mass="33399">MTLIVAKINGHNIKFVSDSKVTDQSSVRNNPLAGNLKALILHPETCLAYAGNIHYAEILLDDFFSGKIKDFKQLANRCAQLNLESNNTTDFLIGTLFNNKPAIYKFSDGQMSLDYQDLWIGDKIAFNKYQSEYYSSSAKDKNPFVRMSLAFKKVIDDEKIPSVSDFQISVEAKPYGESSSSIFVYELKTELNFAPQTISIKGGKHFTPITVGGPEIGGYGICYLRSISTYKPGIAIHFPQGEFGVLFCPKINHNKPIIIKEKDGEVFAKKIWKKYEVGLQGIVLKDGFAMKHIVIPESS</sequence>
<accession>A0A285M5S3</accession>
<dbReference type="AlphaFoldDB" id="A0A285M5S3"/>
<organism evidence="1 2">
    <name type="scientific">Flagellimonas pacifica</name>
    <dbReference type="NCBI Taxonomy" id="1247520"/>
    <lineage>
        <taxon>Bacteria</taxon>
        <taxon>Pseudomonadati</taxon>
        <taxon>Bacteroidota</taxon>
        <taxon>Flavobacteriia</taxon>
        <taxon>Flavobacteriales</taxon>
        <taxon>Flavobacteriaceae</taxon>
        <taxon>Flagellimonas</taxon>
    </lineage>
</organism>
<keyword evidence="2" id="KW-1185">Reference proteome</keyword>
<name>A0A285M5S3_9FLAO</name>
<reference evidence="2" key="1">
    <citation type="submission" date="2017-09" db="EMBL/GenBank/DDBJ databases">
        <authorList>
            <person name="Varghese N."/>
            <person name="Submissions S."/>
        </authorList>
    </citation>
    <scope>NUCLEOTIDE SEQUENCE [LARGE SCALE GENOMIC DNA]</scope>
    <source>
        <strain evidence="2">DSM 25885</strain>
    </source>
</reference>
<evidence type="ECO:0000313" key="2">
    <source>
        <dbReference type="Proteomes" id="UP000219048"/>
    </source>
</evidence>
<proteinExistence type="predicted"/>
<gene>
    <name evidence="1" type="ORF">SAMN06265377_0042</name>
</gene>